<dbReference type="Pfam" id="PF00892">
    <property type="entry name" value="EamA"/>
    <property type="match status" value="2"/>
</dbReference>
<dbReference type="InterPro" id="IPR051258">
    <property type="entry name" value="Diverse_Substrate_Transporter"/>
</dbReference>
<accession>A0A0A3HX21</accession>
<dbReference type="InterPro" id="IPR037185">
    <property type="entry name" value="EmrE-like"/>
</dbReference>
<reference evidence="9 10" key="1">
    <citation type="submission" date="2014-02" db="EMBL/GenBank/DDBJ databases">
        <title>Draft genome sequence of Lysinibacillus manganicus DSM 26584T.</title>
        <authorList>
            <person name="Zhang F."/>
            <person name="Wang G."/>
            <person name="Zhang L."/>
        </authorList>
    </citation>
    <scope>NUCLEOTIDE SEQUENCE [LARGE SCALE GENOMIC DNA]</scope>
    <source>
        <strain evidence="9 10">DSM 26584</strain>
    </source>
</reference>
<evidence type="ECO:0000313" key="9">
    <source>
        <dbReference type="EMBL" id="KGR77004.1"/>
    </source>
</evidence>
<evidence type="ECO:0000256" key="3">
    <source>
        <dbReference type="ARBA" id="ARBA00022475"/>
    </source>
</evidence>
<comment type="similarity">
    <text evidence="2">Belongs to the EamA transporter family.</text>
</comment>
<comment type="subcellular location">
    <subcellularLocation>
        <location evidence="1">Cell membrane</location>
        <topology evidence="1">Multi-pass membrane protein</topology>
    </subcellularLocation>
</comment>
<dbReference type="OrthoDB" id="9804865at2"/>
<protein>
    <submittedName>
        <fullName evidence="9">Membrane protein</fullName>
    </submittedName>
</protein>
<dbReference type="Proteomes" id="UP000030416">
    <property type="component" value="Unassembled WGS sequence"/>
</dbReference>
<sequence>MQKYIGEVMLIITAIIWGSGFVFSAVSLEYFTPYQILAFRFTIGLIILSAIFYKRLKKIKKSTLIRGLVLGILLYLAFLLQTVGLQYTTPSKNAFITAVNVVIVPFIAFFAYRRKIDKFELTGAFLAIIGIAFLSLQFTAEVNIGDLLTLACAFAFAYQIFYTAKYVKDEDPILLTVVQMGVAAILAWIALLIKGDTNFSFEMEGVLSILYLGIFSTTLAYCFQTIAQKYTSETKAAIILSTEAFWGMVFSIILLSEVITARMIVGAVLILLAILISETKLSFFKKKDLLDNNLFQNK</sequence>
<dbReference type="STRING" id="1384049.CD29_15910"/>
<gene>
    <name evidence="9" type="ORF">CD29_15910</name>
</gene>
<dbReference type="PANTHER" id="PTHR42920">
    <property type="entry name" value="OS03G0707200 PROTEIN-RELATED"/>
    <property type="match status" value="1"/>
</dbReference>
<feature type="transmembrane region" description="Helical" evidence="7">
    <location>
        <begin position="259"/>
        <end position="277"/>
    </location>
</feature>
<name>A0A0A3HX21_9BACL</name>
<dbReference type="RefSeq" id="WP_036188749.1">
    <property type="nucleotide sequence ID" value="NZ_AVDA01000022.1"/>
</dbReference>
<evidence type="ECO:0000256" key="4">
    <source>
        <dbReference type="ARBA" id="ARBA00022692"/>
    </source>
</evidence>
<feature type="transmembrane region" description="Helical" evidence="7">
    <location>
        <begin position="119"/>
        <end position="138"/>
    </location>
</feature>
<evidence type="ECO:0000256" key="7">
    <source>
        <dbReference type="SAM" id="Phobius"/>
    </source>
</evidence>
<keyword evidence="10" id="KW-1185">Reference proteome</keyword>
<feature type="transmembrane region" description="Helical" evidence="7">
    <location>
        <begin position="65"/>
        <end position="88"/>
    </location>
</feature>
<feature type="transmembrane region" description="Helical" evidence="7">
    <location>
        <begin position="7"/>
        <end position="28"/>
    </location>
</feature>
<dbReference type="SUPFAM" id="SSF103481">
    <property type="entry name" value="Multidrug resistance efflux transporter EmrE"/>
    <property type="match status" value="2"/>
</dbReference>
<evidence type="ECO:0000256" key="6">
    <source>
        <dbReference type="ARBA" id="ARBA00023136"/>
    </source>
</evidence>
<dbReference type="InterPro" id="IPR000620">
    <property type="entry name" value="EamA_dom"/>
</dbReference>
<feature type="transmembrane region" description="Helical" evidence="7">
    <location>
        <begin position="34"/>
        <end position="53"/>
    </location>
</feature>
<evidence type="ECO:0000256" key="2">
    <source>
        <dbReference type="ARBA" id="ARBA00007362"/>
    </source>
</evidence>
<dbReference type="eggNOG" id="COG0697">
    <property type="taxonomic scope" value="Bacteria"/>
</dbReference>
<dbReference type="AlphaFoldDB" id="A0A0A3HX21"/>
<comment type="caution">
    <text evidence="9">The sequence shown here is derived from an EMBL/GenBank/DDBJ whole genome shotgun (WGS) entry which is preliminary data.</text>
</comment>
<dbReference type="PANTHER" id="PTHR42920:SF5">
    <property type="entry name" value="EAMA DOMAIN-CONTAINING PROTEIN"/>
    <property type="match status" value="1"/>
</dbReference>
<proteinExistence type="inferred from homology"/>
<keyword evidence="5 7" id="KW-1133">Transmembrane helix</keyword>
<keyword evidence="4 7" id="KW-0812">Transmembrane</keyword>
<feature type="domain" description="EamA" evidence="8">
    <location>
        <begin position="5"/>
        <end position="135"/>
    </location>
</feature>
<evidence type="ECO:0000256" key="1">
    <source>
        <dbReference type="ARBA" id="ARBA00004651"/>
    </source>
</evidence>
<evidence type="ECO:0000259" key="8">
    <source>
        <dbReference type="Pfam" id="PF00892"/>
    </source>
</evidence>
<feature type="transmembrane region" description="Helical" evidence="7">
    <location>
        <begin position="173"/>
        <end position="193"/>
    </location>
</feature>
<keyword evidence="6 7" id="KW-0472">Membrane</keyword>
<organism evidence="9 10">
    <name type="scientific">Ureibacillus manganicus DSM 26584</name>
    <dbReference type="NCBI Taxonomy" id="1384049"/>
    <lineage>
        <taxon>Bacteria</taxon>
        <taxon>Bacillati</taxon>
        <taxon>Bacillota</taxon>
        <taxon>Bacilli</taxon>
        <taxon>Bacillales</taxon>
        <taxon>Caryophanaceae</taxon>
        <taxon>Ureibacillus</taxon>
    </lineage>
</organism>
<feature type="domain" description="EamA" evidence="8">
    <location>
        <begin position="144"/>
        <end position="276"/>
    </location>
</feature>
<keyword evidence="3" id="KW-1003">Cell membrane</keyword>
<feature type="transmembrane region" description="Helical" evidence="7">
    <location>
        <begin position="236"/>
        <end position="253"/>
    </location>
</feature>
<feature type="transmembrane region" description="Helical" evidence="7">
    <location>
        <begin position="94"/>
        <end position="112"/>
    </location>
</feature>
<evidence type="ECO:0000256" key="5">
    <source>
        <dbReference type="ARBA" id="ARBA00022989"/>
    </source>
</evidence>
<feature type="transmembrane region" description="Helical" evidence="7">
    <location>
        <begin position="144"/>
        <end position="161"/>
    </location>
</feature>
<evidence type="ECO:0000313" key="10">
    <source>
        <dbReference type="Proteomes" id="UP000030416"/>
    </source>
</evidence>
<feature type="transmembrane region" description="Helical" evidence="7">
    <location>
        <begin position="205"/>
        <end position="224"/>
    </location>
</feature>
<dbReference type="EMBL" id="JPVN01000022">
    <property type="protein sequence ID" value="KGR77004.1"/>
    <property type="molecule type" value="Genomic_DNA"/>
</dbReference>
<dbReference type="GO" id="GO:0005886">
    <property type="term" value="C:plasma membrane"/>
    <property type="evidence" value="ECO:0007669"/>
    <property type="project" value="UniProtKB-SubCell"/>
</dbReference>